<dbReference type="Pfam" id="PF03567">
    <property type="entry name" value="Sulfotransfer_2"/>
    <property type="match status" value="1"/>
</dbReference>
<dbReference type="InterPro" id="IPR005331">
    <property type="entry name" value="Sulfotransferase"/>
</dbReference>
<dbReference type="OrthoDB" id="288532at2"/>
<dbReference type="GO" id="GO:0016020">
    <property type="term" value="C:membrane"/>
    <property type="evidence" value="ECO:0007669"/>
    <property type="project" value="InterPro"/>
</dbReference>
<organism evidence="1 2">
    <name type="scientific">Paragemmobacter aquarius</name>
    <dbReference type="NCBI Taxonomy" id="2169400"/>
    <lineage>
        <taxon>Bacteria</taxon>
        <taxon>Pseudomonadati</taxon>
        <taxon>Pseudomonadota</taxon>
        <taxon>Alphaproteobacteria</taxon>
        <taxon>Rhodobacterales</taxon>
        <taxon>Paracoccaceae</taxon>
        <taxon>Paragemmobacter</taxon>
    </lineage>
</organism>
<dbReference type="InterPro" id="IPR027417">
    <property type="entry name" value="P-loop_NTPase"/>
</dbReference>
<evidence type="ECO:0000313" key="1">
    <source>
        <dbReference type="EMBL" id="AWB49766.1"/>
    </source>
</evidence>
<dbReference type="EMBL" id="CP028918">
    <property type="protein sequence ID" value="AWB49766.1"/>
    <property type="molecule type" value="Genomic_DNA"/>
</dbReference>
<name>A0A2S0UPM8_9RHOB</name>
<accession>A0A2S0UPM8</accession>
<dbReference type="GO" id="GO:0008146">
    <property type="term" value="F:sulfotransferase activity"/>
    <property type="evidence" value="ECO:0007669"/>
    <property type="project" value="InterPro"/>
</dbReference>
<dbReference type="Gene3D" id="3.40.50.300">
    <property type="entry name" value="P-loop containing nucleotide triphosphate hydrolases"/>
    <property type="match status" value="1"/>
</dbReference>
<dbReference type="RefSeq" id="WP_108436583.1">
    <property type="nucleotide sequence ID" value="NZ_CP028918.1"/>
</dbReference>
<keyword evidence="2" id="KW-1185">Reference proteome</keyword>
<dbReference type="AlphaFoldDB" id="A0A2S0UPM8"/>
<protein>
    <submittedName>
        <fullName evidence="1">Type II secretory pathway, pullulanase PulA</fullName>
    </submittedName>
</protein>
<dbReference type="Proteomes" id="UP000244496">
    <property type="component" value="Chromosome"/>
</dbReference>
<proteinExistence type="predicted"/>
<dbReference type="KEGG" id="geh:HYN69_15780"/>
<dbReference type="SUPFAM" id="SSF52540">
    <property type="entry name" value="P-loop containing nucleoside triphosphate hydrolases"/>
    <property type="match status" value="1"/>
</dbReference>
<sequence>MIYSPSRRFVFIHIPKTGGTALALALEARARADDVLVGDTPKAMQRRGRQKALRVAGRLWKHSTLADLEGLLPPHDGLFTLTLVRNPWDRMVSYYHWLRGQSFAHPAVGLAKTHDFSGFLNHPLTRTSISLWPYTAYMRDAAGVEHCSLYARLERLDEDIAPFEAHLGFRLGTVARANASARPADWRPAYSDADAALVADLCAVDIARFGYAFDGLA</sequence>
<gene>
    <name evidence="1" type="ORF">HYN69_15780</name>
</gene>
<reference evidence="1 2" key="1">
    <citation type="submission" date="2018-04" db="EMBL/GenBank/DDBJ databases">
        <title>Genome sequencing of Gemmobacter.</title>
        <authorList>
            <person name="Yi H."/>
            <person name="Baek M.-G."/>
        </authorList>
    </citation>
    <scope>NUCLEOTIDE SEQUENCE [LARGE SCALE GENOMIC DNA]</scope>
    <source>
        <strain evidence="1 2">HYN0069</strain>
    </source>
</reference>
<evidence type="ECO:0000313" key="2">
    <source>
        <dbReference type="Proteomes" id="UP000244496"/>
    </source>
</evidence>